<comment type="similarity">
    <text evidence="1 2">Belongs to the calponin family.</text>
</comment>
<dbReference type="InterPro" id="IPR050606">
    <property type="entry name" value="Calponin-like"/>
</dbReference>
<accession>A0A023FQ51</accession>
<evidence type="ECO:0000256" key="1">
    <source>
        <dbReference type="ARBA" id="ARBA00009631"/>
    </source>
</evidence>
<dbReference type="EMBL" id="GBBK01001048">
    <property type="protein sequence ID" value="JAC23434.1"/>
    <property type="molecule type" value="mRNA"/>
</dbReference>
<dbReference type="PANTHER" id="PTHR47385:SF5">
    <property type="entry name" value="TRANSGELIN"/>
    <property type="match status" value="1"/>
</dbReference>
<protein>
    <recommendedName>
        <fullName evidence="2">Transgelin</fullName>
    </recommendedName>
</protein>
<dbReference type="CDD" id="cd21207">
    <property type="entry name" value="CH_dMP20-like"/>
    <property type="match status" value="1"/>
</dbReference>
<evidence type="ECO:0000259" key="3">
    <source>
        <dbReference type="PROSITE" id="PS50021"/>
    </source>
</evidence>
<evidence type="ECO:0000313" key="4">
    <source>
        <dbReference type="EMBL" id="JAC23434.1"/>
    </source>
</evidence>
<dbReference type="PRINTS" id="PR00888">
    <property type="entry name" value="SM22CALPONIN"/>
</dbReference>
<dbReference type="PROSITE" id="PS51122">
    <property type="entry name" value="CALPONIN_2"/>
    <property type="match status" value="1"/>
</dbReference>
<dbReference type="Gene3D" id="1.10.418.10">
    <property type="entry name" value="Calponin-like domain"/>
    <property type="match status" value="1"/>
</dbReference>
<dbReference type="GO" id="GO:0007015">
    <property type="term" value="P:actin filament organization"/>
    <property type="evidence" value="ECO:0007669"/>
    <property type="project" value="TreeGrafter"/>
</dbReference>
<reference evidence="4" key="1">
    <citation type="submission" date="2014-03" db="EMBL/GenBank/DDBJ databases">
        <title>The sialotranscriptome of Amblyomma triste, Amblyomma parvum and Amblyomma cajennense ticks, uncovered by 454-based RNA-seq.</title>
        <authorList>
            <person name="Garcia G.R."/>
            <person name="Gardinassi L.G."/>
            <person name="Ribeiro J.M."/>
            <person name="Anatriello E."/>
            <person name="Ferreira B.R."/>
            <person name="Moreira H.N."/>
            <person name="Mafra C."/>
            <person name="Olegario M.M."/>
            <person name="Szabo P.J."/>
            <person name="Miranda-Santos I.K."/>
            <person name="Maruyama S.R."/>
        </authorList>
    </citation>
    <scope>NUCLEOTIDE SEQUENCE</scope>
    <source>
        <strain evidence="4">Uberlandia</strain>
        <tissue evidence="4">Salivary glands</tissue>
    </source>
</reference>
<dbReference type="AlphaFoldDB" id="A0A023FQ51"/>
<dbReference type="Pfam" id="PF00402">
    <property type="entry name" value="Calponin"/>
    <property type="match status" value="1"/>
</dbReference>
<dbReference type="GO" id="GO:0051015">
    <property type="term" value="F:actin filament binding"/>
    <property type="evidence" value="ECO:0007669"/>
    <property type="project" value="TreeGrafter"/>
</dbReference>
<sequence>LSGSVAAAAAAERKKNSSRRLAHSAGPAIVRLKQKRRFFSAGFTMAAFQGPAYGLSRECMLKAQAKFEMPRAIEALDWIRAVTQLDLEPLNPEKGFQDQLDFADVLKDGTALCTLINRLHPGSVSKINTMKAPFKQRENLEMFLKACESYGLKSHDLFQVNDLYERKNLYMVVNCMFALGGLAQKKGFVGPTIGVKVADENRRDFTKEKLELGKTIIGLQSGTNKGASQAGMTPYGASRQILPDGR</sequence>
<proteinExistence type="evidence at transcript level"/>
<evidence type="ECO:0000256" key="2">
    <source>
        <dbReference type="RuleBase" id="RU361224"/>
    </source>
</evidence>
<organism evidence="4">
    <name type="scientific">Amblyomma cajennense</name>
    <name type="common">Cayenne tick</name>
    <name type="synonym">Acarus cajennensis</name>
    <dbReference type="NCBI Taxonomy" id="34607"/>
    <lineage>
        <taxon>Eukaryota</taxon>
        <taxon>Metazoa</taxon>
        <taxon>Ecdysozoa</taxon>
        <taxon>Arthropoda</taxon>
        <taxon>Chelicerata</taxon>
        <taxon>Arachnida</taxon>
        <taxon>Acari</taxon>
        <taxon>Parasitiformes</taxon>
        <taxon>Ixodida</taxon>
        <taxon>Ixodoidea</taxon>
        <taxon>Ixodidae</taxon>
        <taxon>Amblyomminae</taxon>
        <taxon>Amblyomma</taxon>
    </lineage>
</organism>
<dbReference type="InterPro" id="IPR001715">
    <property type="entry name" value="CH_dom"/>
</dbReference>
<dbReference type="GO" id="GO:0015629">
    <property type="term" value="C:actin cytoskeleton"/>
    <property type="evidence" value="ECO:0007669"/>
    <property type="project" value="TreeGrafter"/>
</dbReference>
<dbReference type="InterPro" id="IPR000557">
    <property type="entry name" value="Calponin_repeat"/>
</dbReference>
<name>A0A023FQ51_AMBCJ</name>
<dbReference type="SUPFAM" id="SSF47576">
    <property type="entry name" value="Calponin-homology domain, CH-domain"/>
    <property type="match status" value="1"/>
</dbReference>
<dbReference type="PANTHER" id="PTHR47385">
    <property type="entry name" value="CALPONIN"/>
    <property type="match status" value="1"/>
</dbReference>
<feature type="domain" description="Calponin-homology (CH)" evidence="3">
    <location>
        <begin position="69"/>
        <end position="184"/>
    </location>
</feature>
<dbReference type="Pfam" id="PF00307">
    <property type="entry name" value="CH"/>
    <property type="match status" value="1"/>
</dbReference>
<dbReference type="PROSITE" id="PS50021">
    <property type="entry name" value="CH"/>
    <property type="match status" value="1"/>
</dbReference>
<dbReference type="InterPro" id="IPR036872">
    <property type="entry name" value="CH_dom_sf"/>
</dbReference>
<dbReference type="PROSITE" id="PS01052">
    <property type="entry name" value="CALPONIN_1"/>
    <property type="match status" value="1"/>
</dbReference>
<dbReference type="InterPro" id="IPR003096">
    <property type="entry name" value="SM22_calponin"/>
</dbReference>
<feature type="non-terminal residue" evidence="4">
    <location>
        <position position="1"/>
    </location>
</feature>
<dbReference type="SMART" id="SM00033">
    <property type="entry name" value="CH"/>
    <property type="match status" value="1"/>
</dbReference>